<dbReference type="OrthoDB" id="4774723at2"/>
<reference evidence="5 6" key="1">
    <citation type="journal article" date="2019" name="Environ. Microbiol.">
        <title>Species interactions and distinct microbial communities in high Arctic permafrost affected cryosols are associated with the CH4 and CO2 gas fluxes.</title>
        <authorList>
            <person name="Altshuler I."/>
            <person name="Hamel J."/>
            <person name="Turney S."/>
            <person name="Magnuson E."/>
            <person name="Levesque R."/>
            <person name="Greer C."/>
            <person name="Whyte L.G."/>
        </authorList>
    </citation>
    <scope>NUCLEOTIDE SEQUENCE [LARGE SCALE GENOMIC DNA]</scope>
    <source>
        <strain evidence="5 6">S5.20</strain>
    </source>
</reference>
<dbReference type="PANTHER" id="PTHR37042:SF4">
    <property type="entry name" value="OUTER MEMBRANE PROTEIN RV1973"/>
    <property type="match status" value="1"/>
</dbReference>
<evidence type="ECO:0000256" key="4">
    <source>
        <dbReference type="SAM" id="Phobius"/>
    </source>
</evidence>
<comment type="subcellular location">
    <subcellularLocation>
        <location evidence="1">Membrane</location>
    </subcellularLocation>
</comment>
<evidence type="ECO:0000313" key="6">
    <source>
        <dbReference type="Proteomes" id="UP000320095"/>
    </source>
</evidence>
<keyword evidence="2 4" id="KW-0472">Membrane</keyword>
<dbReference type="PANTHER" id="PTHR37042">
    <property type="entry name" value="OUTER MEMBRANE PROTEIN RV1973"/>
    <property type="match status" value="1"/>
</dbReference>
<feature type="compositionally biased region" description="Acidic residues" evidence="3">
    <location>
        <begin position="26"/>
        <end position="44"/>
    </location>
</feature>
<organism evidence="5 6">
    <name type="scientific">Mycolicibacterium hodleri</name>
    <dbReference type="NCBI Taxonomy" id="49897"/>
    <lineage>
        <taxon>Bacteria</taxon>
        <taxon>Bacillati</taxon>
        <taxon>Actinomycetota</taxon>
        <taxon>Actinomycetes</taxon>
        <taxon>Mycobacteriales</taxon>
        <taxon>Mycobacteriaceae</taxon>
        <taxon>Mycolicibacterium</taxon>
    </lineage>
</organism>
<dbReference type="Proteomes" id="UP000320095">
    <property type="component" value="Unassembled WGS sequence"/>
</dbReference>
<sequence length="209" mass="22399">MAKHDAAAEDELSDAANGADSIAESATDDLDTLDHEAEAEEESPSDVKRMSSASVAMLVGLVIVVVAVALTGFLGYRAFQSQQIEDRTNLFLGVARQGAVNLTTIDWQEADSDIQRILDSATGTFYDDFSKRSQPFVEVVKQAKSKSVGTVTEAGVESESGDQAQVLVAVSVQTTSGGAAEQRPRAWRMRMDLQRVGDQAKVSNVQFVP</sequence>
<evidence type="ECO:0008006" key="7">
    <source>
        <dbReference type="Google" id="ProtNLM"/>
    </source>
</evidence>
<feature type="transmembrane region" description="Helical" evidence="4">
    <location>
        <begin position="55"/>
        <end position="76"/>
    </location>
</feature>
<evidence type="ECO:0000256" key="2">
    <source>
        <dbReference type="ARBA" id="ARBA00023136"/>
    </source>
</evidence>
<comment type="caution">
    <text evidence="5">The sequence shown here is derived from an EMBL/GenBank/DDBJ whole genome shotgun (WGS) entry which is preliminary data.</text>
</comment>
<name>A0A502EK03_9MYCO</name>
<evidence type="ECO:0000256" key="3">
    <source>
        <dbReference type="SAM" id="MobiDB-lite"/>
    </source>
</evidence>
<evidence type="ECO:0000256" key="1">
    <source>
        <dbReference type="ARBA" id="ARBA00004370"/>
    </source>
</evidence>
<keyword evidence="6" id="KW-1185">Reference proteome</keyword>
<dbReference type="RefSeq" id="WP_140687010.1">
    <property type="nucleotide sequence ID" value="NZ_RCZG01000001.1"/>
</dbReference>
<evidence type="ECO:0000313" key="5">
    <source>
        <dbReference type="EMBL" id="TPG37302.1"/>
    </source>
</evidence>
<gene>
    <name evidence="5" type="ORF">EAH80_00090</name>
</gene>
<dbReference type="EMBL" id="RCZG01000001">
    <property type="protein sequence ID" value="TPG37302.1"/>
    <property type="molecule type" value="Genomic_DNA"/>
</dbReference>
<accession>A0A502EK03</accession>
<keyword evidence="4" id="KW-1133">Transmembrane helix</keyword>
<protein>
    <recommendedName>
        <fullName evidence="7">Mce protein</fullName>
    </recommendedName>
</protein>
<keyword evidence="4" id="KW-0812">Transmembrane</keyword>
<feature type="region of interest" description="Disordered" evidence="3">
    <location>
        <begin position="1"/>
        <end position="48"/>
    </location>
</feature>
<proteinExistence type="predicted"/>
<dbReference type="GO" id="GO:0016020">
    <property type="term" value="C:membrane"/>
    <property type="evidence" value="ECO:0007669"/>
    <property type="project" value="UniProtKB-SubCell"/>
</dbReference>
<dbReference type="AlphaFoldDB" id="A0A502EK03"/>